<keyword evidence="2" id="KW-1185">Reference proteome</keyword>
<reference evidence="1 2" key="1">
    <citation type="submission" date="2024-08" db="EMBL/GenBank/DDBJ databases">
        <title>Insights into the chromosomal genome structure of Flemingia macrophylla.</title>
        <authorList>
            <person name="Ding Y."/>
            <person name="Zhao Y."/>
            <person name="Bi W."/>
            <person name="Wu M."/>
            <person name="Zhao G."/>
            <person name="Gong Y."/>
            <person name="Li W."/>
            <person name="Zhang P."/>
        </authorList>
    </citation>
    <scope>NUCLEOTIDE SEQUENCE [LARGE SCALE GENOMIC DNA]</scope>
    <source>
        <strain evidence="1">DYQJB</strain>
        <tissue evidence="1">Leaf</tissue>
    </source>
</reference>
<dbReference type="Proteomes" id="UP001603857">
    <property type="component" value="Unassembled WGS sequence"/>
</dbReference>
<dbReference type="InterPro" id="IPR011692">
    <property type="entry name" value="Stress_up-reg_Nod19"/>
</dbReference>
<evidence type="ECO:0000313" key="1">
    <source>
        <dbReference type="EMBL" id="KAL2343695.1"/>
    </source>
</evidence>
<sequence length="1219" mass="135329">MTYLTWKLWKNYTSEEDNTKEVDGRHAMLAVKGIDGGAHMGGSSGTVVNGGEIKEATRLLTAEIGEGVSSGVVKDHSREEVMCRVDSFVDGQCSEKARYVMGEVSGVKDDMAVVESGRCCQVAMSKIGEGEGKNMIMVTNKEDGVSCDLDSLLCHEKENSILQKNEVKQRNSLQLIPTVQVERQNLRSFLRKARNKNNSKGDSKLSTTLLDNNVGNMLSEGPMSEIVVDSQVVGLIRQEGVGCGDIATVDKDNSCFSDEAIADRVLAMCFSMGMEVQGNETEVSKKENTHLKLKLFIELKQVRLTSYTKLSVRDSERIKMGFVSPGLFITLAILVLVLGTPCSCAFRKIERNVKSADFLSPKFELGPGSVADKYYYDIDFPRGHIALKSFNAEVVDEAGNSVPLHETYLHHWVVVRYYQPKYLTTHARYDGHRILHGSDFNMVRNSGICQRNALGQYFGLGSETRGTSTDVPDPFGIVVGNPVEVPEGYEEKWMLNIHAIDTRGVLDKMGCTECKCDLYNVTKDQYGKPLSSDYKGGIFCCYDQTQCRLREGFEGQKRSLYLRYTVKWSDWDKFIVPVKIYIIDVTDTLKVSDDSKGMIPEHDCRIEYEVESCSTGHKDGNGCNHVKRTSLPLQNGGYVIYGVAHQHSGGIGSTLYGQDGRVICSSIPSYGKGKEAGNEAGYIVGMSTCYPRPGSVKIIDGETLTLESNYSSSRGHTGKVPDELTDKGTSCSRITYTYTTTSFGFGDVSSTNHIPEWIQLANPAASPQQSILDRSTTTVDIINMYPNPKFLKNQRYLTKHNKKNGEMSMEEGQNMINMGFVLQPLFFPLAILVLITCSCATGKNESNVKSVVLLSPKIELGPGSVFNKYYCDVDFPRGHIAPKGFNAEIVDEAGNFVPLSETYLHHWLIARYYERKDANHSDFIWVRNSGTCQGYTLGQYFVVGAETRGLVTDVPDPFGIVVYEEKWMINIHAIDTRGVVDKRACDECKCDLYNVTKDEYGKPLSSNYKGGLLCCRDDTNCRLREGFYGPKRSLYLRYTVKWVEWDKSIVPATVYILDVTDSVKISNDSNGMIIEHDCQIEYEVEPCNNDHKDGNGCIDMKRTSIPMQKGGYVIYGAAHQHSGATGSTLYGQDGRVICSSRPIYGKGKETGYVVGMSTCYPQPGSVQINDGETLTLESNYSSSPGHTGVMGLFLLYVAAKLPPQHNTKKERDLVELRMT</sequence>
<name>A0ABD1N6F0_9FABA</name>
<evidence type="ECO:0008006" key="3">
    <source>
        <dbReference type="Google" id="ProtNLM"/>
    </source>
</evidence>
<protein>
    <recommendedName>
        <fullName evidence="3">Stress up-regulated Nod 19 protein</fullName>
    </recommendedName>
</protein>
<dbReference type="Pfam" id="PF07712">
    <property type="entry name" value="SURNod19"/>
    <property type="match status" value="2"/>
</dbReference>
<dbReference type="AlphaFoldDB" id="A0ABD1N6F0"/>
<comment type="caution">
    <text evidence="1">The sequence shown here is derived from an EMBL/GenBank/DDBJ whole genome shotgun (WGS) entry which is preliminary data.</text>
</comment>
<dbReference type="EMBL" id="JBGMDY010000002">
    <property type="protein sequence ID" value="KAL2343695.1"/>
    <property type="molecule type" value="Genomic_DNA"/>
</dbReference>
<evidence type="ECO:0000313" key="2">
    <source>
        <dbReference type="Proteomes" id="UP001603857"/>
    </source>
</evidence>
<dbReference type="PANTHER" id="PTHR33390:SF1">
    <property type="entry name" value="STRESS UP-REGULATED NOD 19 PROTEIN"/>
    <property type="match status" value="1"/>
</dbReference>
<dbReference type="PANTHER" id="PTHR33390">
    <property type="entry name" value="STRESS UP-REGULATED NOD 19 PROTEIN"/>
    <property type="match status" value="1"/>
</dbReference>
<accession>A0ABD1N6F0</accession>
<gene>
    <name evidence="1" type="ORF">Fmac_004980</name>
</gene>
<organism evidence="1 2">
    <name type="scientific">Flemingia macrophylla</name>
    <dbReference type="NCBI Taxonomy" id="520843"/>
    <lineage>
        <taxon>Eukaryota</taxon>
        <taxon>Viridiplantae</taxon>
        <taxon>Streptophyta</taxon>
        <taxon>Embryophyta</taxon>
        <taxon>Tracheophyta</taxon>
        <taxon>Spermatophyta</taxon>
        <taxon>Magnoliopsida</taxon>
        <taxon>eudicotyledons</taxon>
        <taxon>Gunneridae</taxon>
        <taxon>Pentapetalae</taxon>
        <taxon>rosids</taxon>
        <taxon>fabids</taxon>
        <taxon>Fabales</taxon>
        <taxon>Fabaceae</taxon>
        <taxon>Papilionoideae</taxon>
        <taxon>50 kb inversion clade</taxon>
        <taxon>NPAAA clade</taxon>
        <taxon>indigoferoid/millettioid clade</taxon>
        <taxon>Phaseoleae</taxon>
        <taxon>Flemingia</taxon>
    </lineage>
</organism>
<proteinExistence type="predicted"/>